<proteinExistence type="inferred from homology"/>
<feature type="site" description="Increases basicity of active site Tyr" evidence="11">
    <location>
        <position position="114"/>
    </location>
</feature>
<dbReference type="GO" id="GO:0016616">
    <property type="term" value="F:oxidoreductase activity, acting on the CH-OH group of donors, NAD or NADP as acceptor"/>
    <property type="evidence" value="ECO:0007669"/>
    <property type="project" value="InterPro"/>
</dbReference>
<keyword evidence="7 12" id="KW-0326">Glycosidase</keyword>
<organism evidence="14 15">
    <name type="scientific">Peribacillus loiseleuriae</name>
    <dbReference type="NCBI Taxonomy" id="1679170"/>
    <lineage>
        <taxon>Bacteria</taxon>
        <taxon>Bacillati</taxon>
        <taxon>Bacillota</taxon>
        <taxon>Bacilli</taxon>
        <taxon>Bacillales</taxon>
        <taxon>Bacillaceae</taxon>
        <taxon>Peribacillus</taxon>
    </lineage>
</organism>
<evidence type="ECO:0000256" key="8">
    <source>
        <dbReference type="ARBA" id="ARBA00066487"/>
    </source>
</evidence>
<feature type="binding site" evidence="10">
    <location>
        <position position="204"/>
    </location>
    <ligand>
        <name>Mn(2+)</name>
        <dbReference type="ChEBI" id="CHEBI:29035"/>
    </ligand>
</feature>
<dbReference type="InterPro" id="IPR036291">
    <property type="entry name" value="NAD(P)-bd_dom_sf"/>
</dbReference>
<dbReference type="FunFam" id="3.40.50.720:FF:000163">
    <property type="entry name" value="6-phospho-beta-glucosidase"/>
    <property type="match status" value="1"/>
</dbReference>
<keyword evidence="4 12" id="KW-0520">NAD</keyword>
<feature type="binding site" evidence="9">
    <location>
        <position position="98"/>
    </location>
    <ligand>
        <name>substrate</name>
    </ligand>
</feature>
<evidence type="ECO:0000313" key="15">
    <source>
        <dbReference type="Proteomes" id="UP000037146"/>
    </source>
</evidence>
<dbReference type="SUPFAM" id="SSF51735">
    <property type="entry name" value="NAD(P)-binding Rossmann-fold domains"/>
    <property type="match status" value="1"/>
</dbReference>
<dbReference type="Proteomes" id="UP000037146">
    <property type="component" value="Unassembled WGS sequence"/>
</dbReference>
<keyword evidence="6" id="KW-0119">Carbohydrate metabolism</keyword>
<dbReference type="STRING" id="1679170.AC625_16465"/>
<dbReference type="OrthoDB" id="9808275at2"/>
<keyword evidence="10" id="KW-0170">Cobalt</keyword>
<gene>
    <name evidence="14" type="ORF">AC625_16465</name>
</gene>
<evidence type="ECO:0000256" key="7">
    <source>
        <dbReference type="ARBA" id="ARBA00023295"/>
    </source>
</evidence>
<comment type="cofactor">
    <cofactor evidence="12">
        <name>NAD(+)</name>
        <dbReference type="ChEBI" id="CHEBI:57540"/>
    </cofactor>
    <text evidence="12">Binds 1 NAD(+) per subunit.</text>
</comment>
<evidence type="ECO:0000313" key="14">
    <source>
        <dbReference type="EMBL" id="KMY50921.1"/>
    </source>
</evidence>
<evidence type="ECO:0000256" key="9">
    <source>
        <dbReference type="PIRSR" id="PIRSR601088-2"/>
    </source>
</evidence>
<dbReference type="Gene3D" id="3.40.50.720">
    <property type="entry name" value="NAD(P)-binding Rossmann-like Domain"/>
    <property type="match status" value="1"/>
</dbReference>
<keyword evidence="15" id="KW-1185">Reference proteome</keyword>
<evidence type="ECO:0000256" key="1">
    <source>
        <dbReference type="ARBA" id="ARBA00010141"/>
    </source>
</evidence>
<dbReference type="EMBL" id="LFZW01000001">
    <property type="protein sequence ID" value="KMY50921.1"/>
    <property type="molecule type" value="Genomic_DNA"/>
</dbReference>
<feature type="binding site" evidence="9">
    <location>
        <position position="152"/>
    </location>
    <ligand>
        <name>substrate</name>
    </ligand>
</feature>
<dbReference type="PANTHER" id="PTHR32092:SF5">
    <property type="entry name" value="6-PHOSPHO-BETA-GLUCOSIDASE"/>
    <property type="match status" value="1"/>
</dbReference>
<dbReference type="CDD" id="cd05296">
    <property type="entry name" value="GH4_P_beta_glucosidase"/>
    <property type="match status" value="1"/>
</dbReference>
<dbReference type="GO" id="GO:0046872">
    <property type="term" value="F:metal ion binding"/>
    <property type="evidence" value="ECO:0007669"/>
    <property type="project" value="UniProtKB-KW"/>
</dbReference>
<evidence type="ECO:0000256" key="3">
    <source>
        <dbReference type="ARBA" id="ARBA00022801"/>
    </source>
</evidence>
<dbReference type="Gene3D" id="3.90.110.10">
    <property type="entry name" value="Lactate dehydrogenase/glycoside hydrolase, family 4, C-terminal"/>
    <property type="match status" value="1"/>
</dbReference>
<evidence type="ECO:0000256" key="5">
    <source>
        <dbReference type="ARBA" id="ARBA00023211"/>
    </source>
</evidence>
<dbReference type="EC" id="3.2.1.86" evidence="8"/>
<reference evidence="15" key="1">
    <citation type="submission" date="2015-07" db="EMBL/GenBank/DDBJ databases">
        <title>Genome sequencing project for genomic taxonomy and phylogenomics of Bacillus-like bacteria.</title>
        <authorList>
            <person name="Liu B."/>
            <person name="Wang J."/>
            <person name="Zhu Y."/>
            <person name="Liu G."/>
            <person name="Chen Q."/>
            <person name="Chen Z."/>
            <person name="Lan J."/>
            <person name="Che J."/>
            <person name="Ge C."/>
            <person name="Shi H."/>
            <person name="Pan Z."/>
            <person name="Liu X."/>
        </authorList>
    </citation>
    <scope>NUCLEOTIDE SEQUENCE [LARGE SCALE GENOMIC DNA]</scope>
    <source>
        <strain evidence="15">FJAT-27997</strain>
    </source>
</reference>
<keyword evidence="10" id="KW-0408">Iron</keyword>
<protein>
    <recommendedName>
        <fullName evidence="8">6-phospho-beta-glucosidase</fullName>
        <ecNumber evidence="8">3.2.1.86</ecNumber>
    </recommendedName>
</protein>
<evidence type="ECO:0000256" key="6">
    <source>
        <dbReference type="ARBA" id="ARBA00023277"/>
    </source>
</evidence>
<dbReference type="PROSITE" id="PS01324">
    <property type="entry name" value="GLYCOSYL_HYDROL_F4"/>
    <property type="match status" value="1"/>
</dbReference>
<dbReference type="Pfam" id="PF11975">
    <property type="entry name" value="Glyco_hydro_4C"/>
    <property type="match status" value="1"/>
</dbReference>
<dbReference type="InterPro" id="IPR001088">
    <property type="entry name" value="Glyco_hydro_4"/>
</dbReference>
<dbReference type="InterPro" id="IPR015955">
    <property type="entry name" value="Lactate_DH/Glyco_Ohase_4_C"/>
</dbReference>
<dbReference type="AlphaFoldDB" id="A0A0K9GWB7"/>
<dbReference type="SUPFAM" id="SSF56327">
    <property type="entry name" value="LDH C-terminal domain-like"/>
    <property type="match status" value="1"/>
</dbReference>
<keyword evidence="5 10" id="KW-0464">Manganese</keyword>
<evidence type="ECO:0000256" key="11">
    <source>
        <dbReference type="PIRSR" id="PIRSR601088-4"/>
    </source>
</evidence>
<keyword evidence="3 12" id="KW-0378">Hydrolase</keyword>
<evidence type="ECO:0000256" key="2">
    <source>
        <dbReference type="ARBA" id="ARBA00022723"/>
    </source>
</evidence>
<comment type="caution">
    <text evidence="14">The sequence shown here is derived from an EMBL/GenBank/DDBJ whole genome shotgun (WGS) entry which is preliminary data.</text>
</comment>
<name>A0A0K9GWB7_9BACI</name>
<dbReference type="PANTHER" id="PTHR32092">
    <property type="entry name" value="6-PHOSPHO-BETA-GLUCOSIDASE-RELATED"/>
    <property type="match status" value="1"/>
</dbReference>
<evidence type="ECO:0000256" key="12">
    <source>
        <dbReference type="RuleBase" id="RU361152"/>
    </source>
</evidence>
<keyword evidence="10" id="KW-0533">Nickel</keyword>
<dbReference type="GO" id="GO:0008706">
    <property type="term" value="F:6-phospho-beta-glucosidase activity"/>
    <property type="evidence" value="ECO:0007669"/>
    <property type="project" value="UniProtKB-EC"/>
</dbReference>
<keyword evidence="2 10" id="KW-0479">Metal-binding</keyword>
<dbReference type="PRINTS" id="PR00732">
    <property type="entry name" value="GLHYDRLASE4"/>
</dbReference>
<evidence type="ECO:0000256" key="10">
    <source>
        <dbReference type="PIRSR" id="PIRSR601088-3"/>
    </source>
</evidence>
<evidence type="ECO:0000259" key="13">
    <source>
        <dbReference type="Pfam" id="PF11975"/>
    </source>
</evidence>
<dbReference type="RefSeq" id="WP_049682270.1">
    <property type="nucleotide sequence ID" value="NZ_LFZW01000001.1"/>
</dbReference>
<dbReference type="Pfam" id="PF02056">
    <property type="entry name" value="Glyco_hydro_4"/>
    <property type="match status" value="1"/>
</dbReference>
<feature type="binding site" evidence="10">
    <location>
        <position position="174"/>
    </location>
    <ligand>
        <name>Mn(2+)</name>
        <dbReference type="ChEBI" id="CHEBI:29035"/>
    </ligand>
</feature>
<feature type="domain" description="Glycosyl hydrolase family 4 C-terminal" evidence="13">
    <location>
        <begin position="199"/>
        <end position="414"/>
    </location>
</feature>
<dbReference type="GO" id="GO:0005975">
    <property type="term" value="P:carbohydrate metabolic process"/>
    <property type="evidence" value="ECO:0007669"/>
    <property type="project" value="InterPro"/>
</dbReference>
<comment type="similarity">
    <text evidence="1 12">Belongs to the glycosyl hydrolase 4 family.</text>
</comment>
<dbReference type="PATRIC" id="fig|1679170.3.peg.3744"/>
<sequence length="444" mass="49341">MTTQEGIKIVTIGGGSSYTPELVEGFINRYDELPVRELWLVDIEAGREKLEIVGNMAKRMVKKAGVPMEIHLTLNRSMALQNADFVTTQMRVGLLDARVKDERIPLQHGLIGQETNGAGGLLKGLRTIPVLLEIAEEMQELCPDAWLINFTNPAGMVTEALLRYSKHDKVIGVCNVPFNMHMTISKLLHADMKRVHINFAGLNHMLYGTNVYLDGEEVTGRVLELLGNPDSQMTMKNIAPLPWNPRFLKALGVVPCPYHRYFYKTKEILEEELEAFKDGQTRAEIVKELEDSLFALYKDETLDIKPPQLEKRGGAYYSDAACNVISSIYNDKKDIQVLNVKNNGSITGIDDDSAVEVSCVVTKQGPVPLTIGELPVQVQGLVQQIKSFERVGAEAAVTGSYDKALLALTINPLVSSDDLAEVVLQELLEAHKEYLPSFFQKSTI</sequence>
<evidence type="ECO:0000256" key="4">
    <source>
        <dbReference type="ARBA" id="ARBA00023027"/>
    </source>
</evidence>
<dbReference type="InterPro" id="IPR019802">
    <property type="entry name" value="GlycHydrolase_4_CS"/>
</dbReference>
<accession>A0A0K9GWB7</accession>
<dbReference type="InterPro" id="IPR022616">
    <property type="entry name" value="Glyco_hydro_4_C"/>
</dbReference>